<dbReference type="PROSITE" id="PS51077">
    <property type="entry name" value="HTH_ICLR"/>
    <property type="match status" value="1"/>
</dbReference>
<dbReference type="Pfam" id="PF01614">
    <property type="entry name" value="IclR_C"/>
    <property type="match status" value="1"/>
</dbReference>
<dbReference type="InterPro" id="IPR050707">
    <property type="entry name" value="HTH_MetabolicPath_Reg"/>
</dbReference>
<evidence type="ECO:0000256" key="2">
    <source>
        <dbReference type="ARBA" id="ARBA00023125"/>
    </source>
</evidence>
<keyword evidence="3" id="KW-0804">Transcription</keyword>
<reference evidence="7" key="1">
    <citation type="journal article" date="2019" name="Int. J. Syst. Evol. Microbiol.">
        <title>The Global Catalogue of Microorganisms (GCM) 10K type strain sequencing project: providing services to taxonomists for standard genome sequencing and annotation.</title>
        <authorList>
            <consortium name="The Broad Institute Genomics Platform"/>
            <consortium name="The Broad Institute Genome Sequencing Center for Infectious Disease"/>
            <person name="Wu L."/>
            <person name="Ma J."/>
        </authorList>
    </citation>
    <scope>NUCLEOTIDE SEQUENCE [LARGE SCALE GENOMIC DNA]</scope>
    <source>
        <strain evidence="7">CGMCC 1.12922</strain>
    </source>
</reference>
<proteinExistence type="predicted"/>
<dbReference type="SUPFAM" id="SSF46785">
    <property type="entry name" value="Winged helix' DNA-binding domain"/>
    <property type="match status" value="1"/>
</dbReference>
<keyword evidence="1" id="KW-0805">Transcription regulation</keyword>
<sequence>MKDGHERKRARGIDRAFDILDHLRAVKSPQRPADIAQALGAPRSTIYDLVNTLLDHGMLEEADGKGAVFLGRRLYFLGLAYDEHFDLTHKVESVMQEITERSSETTQFCMLDGDKYTVALQVEGNRPFRISGDIGDRTPIPWTASGRLLLGGMSDEEILSLIPPEDFTLPGGDRLDVARYLAEIRKAHAAGFFSFDSIVDTFTHCFAAPVRDRAGRCVGTICIVAPKDDAVTHYETYRAMLIEASESLSQTMP</sequence>
<dbReference type="InterPro" id="IPR014757">
    <property type="entry name" value="Tscrpt_reg_IclR_C"/>
</dbReference>
<accession>A0ABQ1QQZ9</accession>
<dbReference type="InterPro" id="IPR005471">
    <property type="entry name" value="Tscrpt_reg_IclR_N"/>
</dbReference>
<keyword evidence="2" id="KW-0238">DNA-binding</keyword>
<dbReference type="Proteomes" id="UP000617355">
    <property type="component" value="Unassembled WGS sequence"/>
</dbReference>
<protein>
    <submittedName>
        <fullName evidence="6">IclR family transcriptional regulator</fullName>
    </submittedName>
</protein>
<dbReference type="InterPro" id="IPR029016">
    <property type="entry name" value="GAF-like_dom_sf"/>
</dbReference>
<evidence type="ECO:0000256" key="1">
    <source>
        <dbReference type="ARBA" id="ARBA00023015"/>
    </source>
</evidence>
<keyword evidence="7" id="KW-1185">Reference proteome</keyword>
<name>A0ABQ1QQZ9_9RHOB</name>
<dbReference type="InterPro" id="IPR036388">
    <property type="entry name" value="WH-like_DNA-bd_sf"/>
</dbReference>
<gene>
    <name evidence="6" type="ORF">GCM10011358_25330</name>
</gene>
<dbReference type="PANTHER" id="PTHR30136">
    <property type="entry name" value="HELIX-TURN-HELIX TRANSCRIPTIONAL REGULATOR, ICLR FAMILY"/>
    <property type="match status" value="1"/>
</dbReference>
<dbReference type="EMBL" id="BMGI01000004">
    <property type="protein sequence ID" value="GGD40363.1"/>
    <property type="molecule type" value="Genomic_DNA"/>
</dbReference>
<dbReference type="RefSeq" id="WP_188528306.1">
    <property type="nucleotide sequence ID" value="NZ_BMGI01000004.1"/>
</dbReference>
<organism evidence="6 7">
    <name type="scientific">Sinisalibacter lacisalsi</name>
    <dbReference type="NCBI Taxonomy" id="1526570"/>
    <lineage>
        <taxon>Bacteria</taxon>
        <taxon>Pseudomonadati</taxon>
        <taxon>Pseudomonadota</taxon>
        <taxon>Alphaproteobacteria</taxon>
        <taxon>Rhodobacterales</taxon>
        <taxon>Roseobacteraceae</taxon>
        <taxon>Sinisalibacter</taxon>
    </lineage>
</organism>
<dbReference type="Pfam" id="PF09339">
    <property type="entry name" value="HTH_IclR"/>
    <property type="match status" value="1"/>
</dbReference>
<dbReference type="SMART" id="SM00346">
    <property type="entry name" value="HTH_ICLR"/>
    <property type="match status" value="1"/>
</dbReference>
<dbReference type="PROSITE" id="PS51078">
    <property type="entry name" value="ICLR_ED"/>
    <property type="match status" value="1"/>
</dbReference>
<evidence type="ECO:0000259" key="4">
    <source>
        <dbReference type="PROSITE" id="PS51077"/>
    </source>
</evidence>
<feature type="domain" description="HTH iclR-type" evidence="4">
    <location>
        <begin position="10"/>
        <end position="72"/>
    </location>
</feature>
<feature type="domain" description="IclR-ED" evidence="5">
    <location>
        <begin position="73"/>
        <end position="253"/>
    </location>
</feature>
<comment type="caution">
    <text evidence="6">The sequence shown here is derived from an EMBL/GenBank/DDBJ whole genome shotgun (WGS) entry which is preliminary data.</text>
</comment>
<dbReference type="SUPFAM" id="SSF55781">
    <property type="entry name" value="GAF domain-like"/>
    <property type="match status" value="1"/>
</dbReference>
<evidence type="ECO:0000313" key="6">
    <source>
        <dbReference type="EMBL" id="GGD40363.1"/>
    </source>
</evidence>
<evidence type="ECO:0000313" key="7">
    <source>
        <dbReference type="Proteomes" id="UP000617355"/>
    </source>
</evidence>
<evidence type="ECO:0000256" key="3">
    <source>
        <dbReference type="ARBA" id="ARBA00023163"/>
    </source>
</evidence>
<dbReference type="InterPro" id="IPR036390">
    <property type="entry name" value="WH_DNA-bd_sf"/>
</dbReference>
<dbReference type="Gene3D" id="1.10.10.10">
    <property type="entry name" value="Winged helix-like DNA-binding domain superfamily/Winged helix DNA-binding domain"/>
    <property type="match status" value="1"/>
</dbReference>
<dbReference type="Gene3D" id="3.30.450.40">
    <property type="match status" value="1"/>
</dbReference>
<dbReference type="PANTHER" id="PTHR30136:SF35">
    <property type="entry name" value="HTH-TYPE TRANSCRIPTIONAL REGULATOR RV1719"/>
    <property type="match status" value="1"/>
</dbReference>
<evidence type="ECO:0000259" key="5">
    <source>
        <dbReference type="PROSITE" id="PS51078"/>
    </source>
</evidence>